<gene>
    <name evidence="1" type="ORF">AVDCRST_MAG68-5385</name>
</gene>
<dbReference type="GO" id="GO:0003723">
    <property type="term" value="F:RNA binding"/>
    <property type="evidence" value="ECO:0007669"/>
    <property type="project" value="InterPro"/>
</dbReference>
<organism evidence="1">
    <name type="scientific">uncultured Gemmatimonadota bacterium</name>
    <dbReference type="NCBI Taxonomy" id="203437"/>
    <lineage>
        <taxon>Bacteria</taxon>
        <taxon>Pseudomonadati</taxon>
        <taxon>Gemmatimonadota</taxon>
        <taxon>environmental samples</taxon>
    </lineage>
</organism>
<dbReference type="EMBL" id="CADCTW010000240">
    <property type="protein sequence ID" value="CAA9369719.1"/>
    <property type="molecule type" value="Genomic_DNA"/>
</dbReference>
<reference evidence="1" key="1">
    <citation type="submission" date="2020-02" db="EMBL/GenBank/DDBJ databases">
        <authorList>
            <person name="Meier V. D."/>
        </authorList>
    </citation>
    <scope>NUCLEOTIDE SEQUENCE</scope>
    <source>
        <strain evidence="1">AVDCRST_MAG68</strain>
    </source>
</reference>
<dbReference type="AlphaFoldDB" id="A0A6J4MUW6"/>
<dbReference type="GO" id="GO:0004519">
    <property type="term" value="F:endonuclease activity"/>
    <property type="evidence" value="ECO:0007669"/>
    <property type="project" value="InterPro"/>
</dbReference>
<sequence>MISPKKLRAFWSVHPDAERPLRAWLTVVQARRYASPHEVRQDFGSADFLGAWRTVFNIGGMSDILDFTKPHVLRTEAEYDAAILEIERLLDLDPAPYSEEYERLEFLSVLAEAYERAHFRIEGSTPADVVAFMLDQKGMQREDVERLLGGSAAGFFHGERKLPREEIEKVRDLLGIPADLLL</sequence>
<protein>
    <recommendedName>
        <fullName evidence="2">HTH cro/C1-type domain-containing protein</fullName>
    </recommendedName>
</protein>
<dbReference type="GO" id="GO:0110001">
    <property type="term" value="C:toxin-antitoxin complex"/>
    <property type="evidence" value="ECO:0007669"/>
    <property type="project" value="InterPro"/>
</dbReference>
<name>A0A6J4MUW6_9BACT</name>
<proteinExistence type="predicted"/>
<dbReference type="Pfam" id="PF09907">
    <property type="entry name" value="HigB_toxin"/>
    <property type="match status" value="1"/>
</dbReference>
<dbReference type="InterPro" id="IPR018669">
    <property type="entry name" value="Toxin_HigB"/>
</dbReference>
<evidence type="ECO:0008006" key="2">
    <source>
        <dbReference type="Google" id="ProtNLM"/>
    </source>
</evidence>
<evidence type="ECO:0000313" key="1">
    <source>
        <dbReference type="EMBL" id="CAA9369719.1"/>
    </source>
</evidence>
<accession>A0A6J4MUW6</accession>